<sequence length="347" mass="40548">INNKDEIAIEVNESIESKDQAHDQPNENVNSYSIYDYLRTFLALLLFIASGFANDFALAIVHEFVPYKSPPLPDLGFSLLPYEKKMLDVCEFIIIGFGVAVVLLHFFHSYRIIVFTRMLTILSIIYLCRSICMVTTIFPLAHQRYCAPRLKDANGSNFFTFNHLLVFLKRAVHLLSGFGLSINGKQVYCGDYLFSGHTAILVAFYLILREYWLPAKCETLIWKVVNYSLQAIVFFAILDLIMARGHYLIDIVLGYYVTTRVFWIYHTFAYNNQLIQKSKIAKVWWLPLFKYFERIPNDRQLNCNIHITRDQCDCIITNGIIPRSFKWPLYWPTFLNKEQSDRQRLLP</sequence>
<keyword evidence="3" id="KW-0808">Transferase</keyword>
<dbReference type="AlphaFoldDB" id="A0A443QAD1"/>
<dbReference type="InterPro" id="IPR025749">
    <property type="entry name" value="Sphingomyelin_synth-like_dom"/>
</dbReference>
<feature type="domain" description="Sphingomyelin synthase-like" evidence="10">
    <location>
        <begin position="189"/>
        <end position="267"/>
    </location>
</feature>
<feature type="transmembrane region" description="Helical" evidence="9">
    <location>
        <begin position="247"/>
        <end position="265"/>
    </location>
</feature>
<protein>
    <submittedName>
        <fullName evidence="11">Spingomyelin synthetase-like protein</fullName>
    </submittedName>
</protein>
<feature type="transmembrane region" description="Helical" evidence="9">
    <location>
        <begin position="85"/>
        <end position="107"/>
    </location>
</feature>
<keyword evidence="4 9" id="KW-0812">Transmembrane</keyword>
<feature type="transmembrane region" description="Helical" evidence="9">
    <location>
        <begin position="41"/>
        <end position="65"/>
    </location>
</feature>
<dbReference type="PANTHER" id="PTHR21290:SF27">
    <property type="entry name" value="PHOSPHATIDYLCHOLINE:CERAMIDE CHOLINEPHOSPHOTRANSFERASE 1"/>
    <property type="match status" value="1"/>
</dbReference>
<dbReference type="GO" id="GO:0033188">
    <property type="term" value="F:sphingomyelin synthase activity"/>
    <property type="evidence" value="ECO:0007669"/>
    <property type="project" value="TreeGrafter"/>
</dbReference>
<dbReference type="GO" id="GO:0005789">
    <property type="term" value="C:endoplasmic reticulum membrane"/>
    <property type="evidence" value="ECO:0007669"/>
    <property type="project" value="TreeGrafter"/>
</dbReference>
<evidence type="ECO:0000259" key="10">
    <source>
        <dbReference type="Pfam" id="PF14360"/>
    </source>
</evidence>
<proteinExistence type="inferred from homology"/>
<feature type="non-terminal residue" evidence="11">
    <location>
        <position position="1"/>
    </location>
</feature>
<evidence type="ECO:0000256" key="7">
    <source>
        <dbReference type="ARBA" id="ARBA00023098"/>
    </source>
</evidence>
<dbReference type="GO" id="GO:0005886">
    <property type="term" value="C:plasma membrane"/>
    <property type="evidence" value="ECO:0007669"/>
    <property type="project" value="TreeGrafter"/>
</dbReference>
<keyword evidence="5" id="KW-0746">Sphingolipid metabolism</keyword>
<dbReference type="EMBL" id="NCKU01012946">
    <property type="protein sequence ID" value="RWR99949.1"/>
    <property type="molecule type" value="Genomic_DNA"/>
</dbReference>
<feature type="non-terminal residue" evidence="11">
    <location>
        <position position="347"/>
    </location>
</feature>
<feature type="transmembrane region" description="Helical" evidence="9">
    <location>
        <begin position="119"/>
        <end position="141"/>
    </location>
</feature>
<keyword evidence="7" id="KW-0443">Lipid metabolism</keyword>
<feature type="transmembrane region" description="Helical" evidence="9">
    <location>
        <begin position="220"/>
        <end position="240"/>
    </location>
</feature>
<evidence type="ECO:0000256" key="8">
    <source>
        <dbReference type="ARBA" id="ARBA00023136"/>
    </source>
</evidence>
<dbReference type="GO" id="GO:0046513">
    <property type="term" value="P:ceramide biosynthetic process"/>
    <property type="evidence" value="ECO:0007669"/>
    <property type="project" value="TreeGrafter"/>
</dbReference>
<keyword evidence="6 9" id="KW-1133">Transmembrane helix</keyword>
<evidence type="ECO:0000313" key="11">
    <source>
        <dbReference type="EMBL" id="RWR99949.1"/>
    </source>
</evidence>
<evidence type="ECO:0000256" key="5">
    <source>
        <dbReference type="ARBA" id="ARBA00022919"/>
    </source>
</evidence>
<dbReference type="GO" id="GO:0006686">
    <property type="term" value="P:sphingomyelin biosynthetic process"/>
    <property type="evidence" value="ECO:0007669"/>
    <property type="project" value="TreeGrafter"/>
</dbReference>
<evidence type="ECO:0000256" key="1">
    <source>
        <dbReference type="ARBA" id="ARBA00004141"/>
    </source>
</evidence>
<dbReference type="STRING" id="1965070.A0A443QAD1"/>
<dbReference type="InterPro" id="IPR045221">
    <property type="entry name" value="Sphingomyelin_synth-like"/>
</dbReference>
<reference evidence="11 12" key="1">
    <citation type="journal article" date="2018" name="Gigascience">
        <title>Genomes of trombidid mites reveal novel predicted allergens and laterally-transferred genes associated with secondary metabolism.</title>
        <authorList>
            <person name="Dong X."/>
            <person name="Chaisiri K."/>
            <person name="Xia D."/>
            <person name="Armstrong S.D."/>
            <person name="Fang Y."/>
            <person name="Donnelly M.J."/>
            <person name="Kadowaki T."/>
            <person name="McGarry J.W."/>
            <person name="Darby A.C."/>
            <person name="Makepeace B.L."/>
        </authorList>
    </citation>
    <scope>NUCLEOTIDE SEQUENCE [LARGE SCALE GENOMIC DNA]</scope>
    <source>
        <strain evidence="11">UoL-WK</strain>
    </source>
</reference>
<organism evidence="11 12">
    <name type="scientific">Dinothrombium tinctorium</name>
    <dbReference type="NCBI Taxonomy" id="1965070"/>
    <lineage>
        <taxon>Eukaryota</taxon>
        <taxon>Metazoa</taxon>
        <taxon>Ecdysozoa</taxon>
        <taxon>Arthropoda</taxon>
        <taxon>Chelicerata</taxon>
        <taxon>Arachnida</taxon>
        <taxon>Acari</taxon>
        <taxon>Acariformes</taxon>
        <taxon>Trombidiformes</taxon>
        <taxon>Prostigmata</taxon>
        <taxon>Anystina</taxon>
        <taxon>Parasitengona</taxon>
        <taxon>Trombidioidea</taxon>
        <taxon>Trombidiidae</taxon>
        <taxon>Dinothrombium</taxon>
    </lineage>
</organism>
<comment type="subcellular location">
    <subcellularLocation>
        <location evidence="1">Membrane</location>
        <topology evidence="1">Multi-pass membrane protein</topology>
    </subcellularLocation>
</comment>
<dbReference type="Proteomes" id="UP000285301">
    <property type="component" value="Unassembled WGS sequence"/>
</dbReference>
<gene>
    <name evidence="11" type="ORF">B4U79_07135</name>
</gene>
<comment type="caution">
    <text evidence="11">The sequence shown here is derived from an EMBL/GenBank/DDBJ whole genome shotgun (WGS) entry which is preliminary data.</text>
</comment>
<keyword evidence="12" id="KW-1185">Reference proteome</keyword>
<evidence type="ECO:0000256" key="2">
    <source>
        <dbReference type="ARBA" id="ARBA00005441"/>
    </source>
</evidence>
<dbReference type="GO" id="GO:0000139">
    <property type="term" value="C:Golgi membrane"/>
    <property type="evidence" value="ECO:0007669"/>
    <property type="project" value="TreeGrafter"/>
</dbReference>
<dbReference type="OrthoDB" id="422827at2759"/>
<dbReference type="PANTHER" id="PTHR21290">
    <property type="entry name" value="SPHINGOMYELIN SYNTHETASE"/>
    <property type="match status" value="1"/>
</dbReference>
<evidence type="ECO:0000256" key="9">
    <source>
        <dbReference type="SAM" id="Phobius"/>
    </source>
</evidence>
<dbReference type="Pfam" id="PF14360">
    <property type="entry name" value="PAP2_C"/>
    <property type="match status" value="1"/>
</dbReference>
<name>A0A443QAD1_9ACAR</name>
<evidence type="ECO:0000256" key="6">
    <source>
        <dbReference type="ARBA" id="ARBA00022989"/>
    </source>
</evidence>
<feature type="transmembrane region" description="Helical" evidence="9">
    <location>
        <begin position="192"/>
        <end position="208"/>
    </location>
</feature>
<evidence type="ECO:0000256" key="3">
    <source>
        <dbReference type="ARBA" id="ARBA00022679"/>
    </source>
</evidence>
<comment type="similarity">
    <text evidence="2">Belongs to the sphingomyelin synthase family.</text>
</comment>
<keyword evidence="8 9" id="KW-0472">Membrane</keyword>
<accession>A0A443QAD1</accession>
<evidence type="ECO:0000256" key="4">
    <source>
        <dbReference type="ARBA" id="ARBA00022692"/>
    </source>
</evidence>
<evidence type="ECO:0000313" key="12">
    <source>
        <dbReference type="Proteomes" id="UP000285301"/>
    </source>
</evidence>
<dbReference type="GO" id="GO:0047493">
    <property type="term" value="F:ceramide cholinephosphotransferase activity"/>
    <property type="evidence" value="ECO:0007669"/>
    <property type="project" value="TreeGrafter"/>
</dbReference>